<sequence>MELDNMFPNDLLDQAQRDMEASSAISGRERFQAADEATIRNEGHHATAAGVKLIRGAIPMVASEITKWVDANAAKAGKGKAHTALSTLRRIDTHTLAYAALNAVHNGTLRLQSSAMVQLAAGQLVESEIVAQDLAAQQKALVAQRIADLKADGESTKGMPKEGRAVINRIASVVSAQGSAKSRSKVFKHMVAKHMDHADWPPEVLVKMGEPLVNAVLLTLPSIYEMAVSGGPKKAMVNAIRLTDEGLDLLASINDEMEWMFVVNKPMVVPRALGLT</sequence>
<dbReference type="Proteomes" id="UP000276254">
    <property type="component" value="Chromosome"/>
</dbReference>
<dbReference type="InterPro" id="IPR037159">
    <property type="entry name" value="RNA_POL_N_sf"/>
</dbReference>
<keyword evidence="2" id="KW-1185">Reference proteome</keyword>
<reference evidence="1 2" key="1">
    <citation type="submission" date="2018-09" db="EMBL/GenBank/DDBJ databases">
        <title>Sphingomonas peninsula sp. nov., isolated from fildes peninsula, Antarctic soil.</title>
        <authorList>
            <person name="Yingchao G."/>
        </authorList>
    </citation>
    <scope>NUCLEOTIDE SEQUENCE [LARGE SCALE GENOMIC DNA]</scope>
    <source>
        <strain evidence="1 2">YZ-8</strain>
    </source>
</reference>
<proteinExistence type="predicted"/>
<dbReference type="AlphaFoldDB" id="A0A494TL72"/>
<evidence type="ECO:0000313" key="1">
    <source>
        <dbReference type="EMBL" id="AYJ87773.1"/>
    </source>
</evidence>
<organism evidence="1 2">
    <name type="scientific">Sphingomonas paeninsulae</name>
    <dbReference type="NCBI Taxonomy" id="2319844"/>
    <lineage>
        <taxon>Bacteria</taxon>
        <taxon>Pseudomonadati</taxon>
        <taxon>Pseudomonadota</taxon>
        <taxon>Alphaproteobacteria</taxon>
        <taxon>Sphingomonadales</taxon>
        <taxon>Sphingomonadaceae</taxon>
        <taxon>Sphingomonas</taxon>
    </lineage>
</organism>
<protein>
    <submittedName>
        <fullName evidence="1">Uncharacterized protein</fullName>
    </submittedName>
</protein>
<evidence type="ECO:0000313" key="2">
    <source>
        <dbReference type="Proteomes" id="UP000276254"/>
    </source>
</evidence>
<dbReference type="Gene3D" id="1.10.1320.10">
    <property type="entry name" value="DNA-directed RNA polymerase, N-terminal domain"/>
    <property type="match status" value="1"/>
</dbReference>
<gene>
    <name evidence="1" type="ORF">D3Y57_19890</name>
</gene>
<name>A0A494TL72_SPHPE</name>
<accession>A0A494TL72</accession>
<dbReference type="KEGG" id="spha:D3Y57_19890"/>
<dbReference type="EMBL" id="CP032829">
    <property type="protein sequence ID" value="AYJ87773.1"/>
    <property type="molecule type" value="Genomic_DNA"/>
</dbReference>